<keyword evidence="1" id="KW-0812">Transmembrane</keyword>
<accession>A0A9X0QJI3</accession>
<name>A0A9X0QJI3_9BACT</name>
<keyword evidence="1" id="KW-1133">Transmembrane helix</keyword>
<gene>
    <name evidence="2" type="ORF">HDF14_005300</name>
</gene>
<evidence type="ECO:0000313" key="2">
    <source>
        <dbReference type="EMBL" id="MBB5331651.1"/>
    </source>
</evidence>
<comment type="caution">
    <text evidence="2">The sequence shown here is derived from an EMBL/GenBank/DDBJ whole genome shotgun (WGS) entry which is preliminary data.</text>
</comment>
<feature type="transmembrane region" description="Helical" evidence="1">
    <location>
        <begin position="86"/>
        <end position="107"/>
    </location>
</feature>
<proteinExistence type="predicted"/>
<dbReference type="Proteomes" id="UP000535182">
    <property type="component" value="Unassembled WGS sequence"/>
</dbReference>
<sequence length="108" mass="11795">MKPTKRSGSNTVSEIIPPDGWSRLRRNIHRLPASIGGRYLDRTIGPLSLVRCLWEFTLGMLAYRAISSPTGQFIKRTAWVTYASAFAFLAGLCSAVAIVTTVLLVIAA</sequence>
<reference evidence="2 3" key="1">
    <citation type="submission" date="2020-08" db="EMBL/GenBank/DDBJ databases">
        <title>Genomic Encyclopedia of Type Strains, Phase IV (KMG-V): Genome sequencing to study the core and pangenomes of soil and plant-associated prokaryotes.</title>
        <authorList>
            <person name="Whitman W."/>
        </authorList>
    </citation>
    <scope>NUCLEOTIDE SEQUENCE [LARGE SCALE GENOMIC DNA]</scope>
    <source>
        <strain evidence="2 3">X5P2</strain>
    </source>
</reference>
<dbReference type="EMBL" id="JACHEB010000017">
    <property type="protein sequence ID" value="MBB5331651.1"/>
    <property type="molecule type" value="Genomic_DNA"/>
</dbReference>
<organism evidence="2 3">
    <name type="scientific">Tunturiibacter gelidiferens</name>
    <dbReference type="NCBI Taxonomy" id="3069689"/>
    <lineage>
        <taxon>Bacteria</taxon>
        <taxon>Pseudomonadati</taxon>
        <taxon>Acidobacteriota</taxon>
        <taxon>Terriglobia</taxon>
        <taxon>Terriglobales</taxon>
        <taxon>Acidobacteriaceae</taxon>
        <taxon>Tunturiibacter</taxon>
    </lineage>
</organism>
<keyword evidence="1" id="KW-0472">Membrane</keyword>
<dbReference type="RefSeq" id="WP_183981474.1">
    <property type="nucleotide sequence ID" value="NZ_JACHEB010000017.1"/>
</dbReference>
<evidence type="ECO:0000256" key="1">
    <source>
        <dbReference type="SAM" id="Phobius"/>
    </source>
</evidence>
<protein>
    <submittedName>
        <fullName evidence="2">Uncharacterized protein</fullName>
    </submittedName>
</protein>
<evidence type="ECO:0000313" key="3">
    <source>
        <dbReference type="Proteomes" id="UP000535182"/>
    </source>
</evidence>
<dbReference type="AlphaFoldDB" id="A0A9X0QJI3"/>
<keyword evidence="3" id="KW-1185">Reference proteome</keyword>